<reference evidence="2" key="1">
    <citation type="journal article" date="2020" name="Fungal Divers.">
        <title>Resolving the Mortierellaceae phylogeny through synthesis of multi-gene phylogenetics and phylogenomics.</title>
        <authorList>
            <person name="Vandepol N."/>
            <person name="Liber J."/>
            <person name="Desiro A."/>
            <person name="Na H."/>
            <person name="Kennedy M."/>
            <person name="Barry K."/>
            <person name="Grigoriev I.V."/>
            <person name="Miller A.N."/>
            <person name="O'Donnell K."/>
            <person name="Stajich J.E."/>
            <person name="Bonito G."/>
        </authorList>
    </citation>
    <scope>NUCLEOTIDE SEQUENCE</scope>
    <source>
        <strain evidence="2">MES-2147</strain>
    </source>
</reference>
<proteinExistence type="predicted"/>
<feature type="non-terminal residue" evidence="2">
    <location>
        <position position="1"/>
    </location>
</feature>
<dbReference type="EMBL" id="JAAAHW010010429">
    <property type="protein sequence ID" value="KAF9926149.1"/>
    <property type="molecule type" value="Genomic_DNA"/>
</dbReference>
<dbReference type="AlphaFoldDB" id="A0A9P6IJV8"/>
<comment type="caution">
    <text evidence="2">The sequence shown here is derived from an EMBL/GenBank/DDBJ whole genome shotgun (WGS) entry which is preliminary data.</text>
</comment>
<evidence type="ECO:0000256" key="1">
    <source>
        <dbReference type="SAM" id="MobiDB-lite"/>
    </source>
</evidence>
<evidence type="ECO:0000313" key="2">
    <source>
        <dbReference type="EMBL" id="KAF9926149.1"/>
    </source>
</evidence>
<name>A0A9P6IJV8_9FUNG</name>
<organism evidence="2 3">
    <name type="scientific">Modicella reniformis</name>
    <dbReference type="NCBI Taxonomy" id="1440133"/>
    <lineage>
        <taxon>Eukaryota</taxon>
        <taxon>Fungi</taxon>
        <taxon>Fungi incertae sedis</taxon>
        <taxon>Mucoromycota</taxon>
        <taxon>Mortierellomycotina</taxon>
        <taxon>Mortierellomycetes</taxon>
        <taxon>Mortierellales</taxon>
        <taxon>Mortierellaceae</taxon>
        <taxon>Modicella</taxon>
    </lineage>
</organism>
<accession>A0A9P6IJV8</accession>
<gene>
    <name evidence="2" type="ORF">BGZ65_007408</name>
</gene>
<dbReference type="Proteomes" id="UP000749646">
    <property type="component" value="Unassembled WGS sequence"/>
</dbReference>
<feature type="region of interest" description="Disordered" evidence="1">
    <location>
        <begin position="47"/>
        <end position="73"/>
    </location>
</feature>
<protein>
    <submittedName>
        <fullName evidence="2">Uncharacterized protein</fullName>
    </submittedName>
</protein>
<sequence length="165" mass="17323">RLPAPPPNIEITRLPCKICVESLSVVPIVVMRAEPVSAIAAIRTESPKEASGTAETAWRREEGVGEEPASIPSISCSGLARELGPAPRSTAKEYSNWVPVLGPERPSQASSLFEMFCRASDTGESTILNDVGGKGDVGPEEEVNEGGNAGECGSEFDMNEAAVDP</sequence>
<keyword evidence="3" id="KW-1185">Reference proteome</keyword>
<feature type="region of interest" description="Disordered" evidence="1">
    <location>
        <begin position="125"/>
        <end position="165"/>
    </location>
</feature>
<evidence type="ECO:0000313" key="3">
    <source>
        <dbReference type="Proteomes" id="UP000749646"/>
    </source>
</evidence>